<feature type="transmembrane region" description="Helical" evidence="2">
    <location>
        <begin position="41"/>
        <end position="61"/>
    </location>
</feature>
<keyword evidence="2" id="KW-0812">Transmembrane</keyword>
<evidence type="ECO:0000313" key="5">
    <source>
        <dbReference type="Proteomes" id="UP000015101"/>
    </source>
</evidence>
<reference evidence="3 5" key="2">
    <citation type="journal article" date="2013" name="Nature">
        <title>Insights into bilaterian evolution from three spiralian genomes.</title>
        <authorList>
            <person name="Simakov O."/>
            <person name="Marletaz F."/>
            <person name="Cho S.J."/>
            <person name="Edsinger-Gonzales E."/>
            <person name="Havlak P."/>
            <person name="Hellsten U."/>
            <person name="Kuo D.H."/>
            <person name="Larsson T."/>
            <person name="Lv J."/>
            <person name="Arendt D."/>
            <person name="Savage R."/>
            <person name="Osoegawa K."/>
            <person name="de Jong P."/>
            <person name="Grimwood J."/>
            <person name="Chapman J.A."/>
            <person name="Shapiro H."/>
            <person name="Aerts A."/>
            <person name="Otillar R.P."/>
            <person name="Terry A.Y."/>
            <person name="Boore J.L."/>
            <person name="Grigoriev I.V."/>
            <person name="Lindberg D.R."/>
            <person name="Seaver E.C."/>
            <person name="Weisblat D.A."/>
            <person name="Putnam N.H."/>
            <person name="Rokhsar D.S."/>
        </authorList>
    </citation>
    <scope>NUCLEOTIDE SEQUENCE</scope>
</reference>
<protein>
    <submittedName>
        <fullName evidence="3 4">Uncharacterized protein</fullName>
    </submittedName>
</protein>
<keyword evidence="2" id="KW-1133">Transmembrane helix</keyword>
<dbReference type="EMBL" id="AMQM01000975">
    <property type="status" value="NOT_ANNOTATED_CDS"/>
    <property type="molecule type" value="Genomic_DNA"/>
</dbReference>
<dbReference type="EnsemblMetazoa" id="HelroT188786">
    <property type="protein sequence ID" value="HelroP188786"/>
    <property type="gene ID" value="HelroG188786"/>
</dbReference>
<accession>T1FQC9</accession>
<dbReference type="OrthoDB" id="6085330at2759"/>
<dbReference type="AlphaFoldDB" id="T1FQC9"/>
<dbReference type="InParanoid" id="T1FQC9"/>
<organism evidence="4 5">
    <name type="scientific">Helobdella robusta</name>
    <name type="common">Californian leech</name>
    <dbReference type="NCBI Taxonomy" id="6412"/>
    <lineage>
        <taxon>Eukaryota</taxon>
        <taxon>Metazoa</taxon>
        <taxon>Spiralia</taxon>
        <taxon>Lophotrochozoa</taxon>
        <taxon>Annelida</taxon>
        <taxon>Clitellata</taxon>
        <taxon>Hirudinea</taxon>
        <taxon>Rhynchobdellida</taxon>
        <taxon>Glossiphoniidae</taxon>
        <taxon>Helobdella</taxon>
    </lineage>
</organism>
<evidence type="ECO:0000313" key="4">
    <source>
        <dbReference type="EnsemblMetazoa" id="HelroP188786"/>
    </source>
</evidence>
<dbReference type="HOGENOM" id="CLU_730125_0_0_1"/>
<reference evidence="4" key="3">
    <citation type="submission" date="2015-06" db="UniProtKB">
        <authorList>
            <consortium name="EnsemblMetazoa"/>
        </authorList>
    </citation>
    <scope>IDENTIFICATION</scope>
</reference>
<name>T1FQC9_HELRO</name>
<feature type="compositionally biased region" description="Polar residues" evidence="1">
    <location>
        <begin position="304"/>
        <end position="316"/>
    </location>
</feature>
<feature type="region of interest" description="Disordered" evidence="1">
    <location>
        <begin position="293"/>
        <end position="317"/>
    </location>
</feature>
<evidence type="ECO:0000256" key="1">
    <source>
        <dbReference type="SAM" id="MobiDB-lite"/>
    </source>
</evidence>
<dbReference type="RefSeq" id="XP_009020046.1">
    <property type="nucleotide sequence ID" value="XM_009021798.1"/>
</dbReference>
<dbReference type="GeneID" id="20211026"/>
<dbReference type="Proteomes" id="UP000015101">
    <property type="component" value="Unassembled WGS sequence"/>
</dbReference>
<keyword evidence="2" id="KW-0472">Membrane</keyword>
<proteinExistence type="predicted"/>
<sequence length="379" mass="42612">MIIHPILNCTSIVTMDSKGFSNYRNVCVNATMPTRGHGIGAGFYVIIVIVFYGTSVMFLIASHIKRKHKKILEDRQINSYLKEFQIVRETSSKDSYRTLKRNMIAYLIGIGLYGGQSNTGHSTIYRCLSKTLLPITAIALSPTGSITSLLSRRNSLESNGQVAHNRSGLQSIVECDELLNGPDSPRDQKDLKCQTLTNENLHLTNKNYLHQGKQTNILRIDKETDTATQKQRSEMVKFKEHEKLSAVNFTTKQQPPHPLPTIELNRHLIPNRPSITTLRNATQGLIRTQVTAGQQTWHPPPSQPARTFQRSNSSRPTIRREYYDVQQNRRTSYACSSPSQHQQGRYVGIQSIANTTGLVGNTSRKSLSAEKHVEQISSV</sequence>
<reference evidence="5" key="1">
    <citation type="submission" date="2012-12" db="EMBL/GenBank/DDBJ databases">
        <authorList>
            <person name="Hellsten U."/>
            <person name="Grimwood J."/>
            <person name="Chapman J.A."/>
            <person name="Shapiro H."/>
            <person name="Aerts A."/>
            <person name="Otillar R.P."/>
            <person name="Terry A.Y."/>
            <person name="Boore J.L."/>
            <person name="Simakov O."/>
            <person name="Marletaz F."/>
            <person name="Cho S.-J."/>
            <person name="Edsinger-Gonzales E."/>
            <person name="Havlak P."/>
            <person name="Kuo D.-H."/>
            <person name="Larsson T."/>
            <person name="Lv J."/>
            <person name="Arendt D."/>
            <person name="Savage R."/>
            <person name="Osoegawa K."/>
            <person name="de Jong P."/>
            <person name="Lindberg D.R."/>
            <person name="Seaver E.C."/>
            <person name="Weisblat D.A."/>
            <person name="Putnam N.H."/>
            <person name="Grigoriev I.V."/>
            <person name="Rokhsar D.S."/>
        </authorList>
    </citation>
    <scope>NUCLEOTIDE SEQUENCE</scope>
</reference>
<evidence type="ECO:0000313" key="3">
    <source>
        <dbReference type="EMBL" id="ESO02638.1"/>
    </source>
</evidence>
<dbReference type="EMBL" id="KB096742">
    <property type="protein sequence ID" value="ESO02638.1"/>
    <property type="molecule type" value="Genomic_DNA"/>
</dbReference>
<dbReference type="KEGG" id="hro:HELRODRAFT_188786"/>
<evidence type="ECO:0000256" key="2">
    <source>
        <dbReference type="SAM" id="Phobius"/>
    </source>
</evidence>
<gene>
    <name evidence="4" type="primary">20211026</name>
    <name evidence="3" type="ORF">HELRODRAFT_188786</name>
</gene>
<dbReference type="CTD" id="20211026"/>
<keyword evidence="5" id="KW-1185">Reference proteome</keyword>